<dbReference type="InterPro" id="IPR045886">
    <property type="entry name" value="ThiF/MoeB/HesA"/>
</dbReference>
<dbReference type="GO" id="GO:0008641">
    <property type="term" value="F:ubiquitin-like modifier activating enzyme activity"/>
    <property type="evidence" value="ECO:0007669"/>
    <property type="project" value="InterPro"/>
</dbReference>
<gene>
    <name evidence="2" type="ORF">D7V88_31620</name>
</gene>
<dbReference type="SUPFAM" id="SSF69572">
    <property type="entry name" value="Activating enzymes of the ubiquitin-like proteins"/>
    <property type="match status" value="1"/>
</dbReference>
<evidence type="ECO:0000313" key="3">
    <source>
        <dbReference type="Proteomes" id="UP000268094"/>
    </source>
</evidence>
<comment type="caution">
    <text evidence="2">The sequence shown here is derived from an EMBL/GenBank/DDBJ whole genome shotgun (WGS) entry which is preliminary data.</text>
</comment>
<accession>A0A3A8I0H2</accession>
<dbReference type="GO" id="GO:0016779">
    <property type="term" value="F:nucleotidyltransferase activity"/>
    <property type="evidence" value="ECO:0007669"/>
    <property type="project" value="TreeGrafter"/>
</dbReference>
<organism evidence="2 3">
    <name type="scientific">Corallococcus terminator</name>
    <dbReference type="NCBI Taxonomy" id="2316733"/>
    <lineage>
        <taxon>Bacteria</taxon>
        <taxon>Pseudomonadati</taxon>
        <taxon>Myxococcota</taxon>
        <taxon>Myxococcia</taxon>
        <taxon>Myxococcales</taxon>
        <taxon>Cystobacterineae</taxon>
        <taxon>Myxococcaceae</taxon>
        <taxon>Corallococcus</taxon>
    </lineage>
</organism>
<dbReference type="Pfam" id="PF00899">
    <property type="entry name" value="ThiF"/>
    <property type="match status" value="1"/>
</dbReference>
<dbReference type="InterPro" id="IPR035985">
    <property type="entry name" value="Ubiquitin-activating_enz"/>
</dbReference>
<feature type="domain" description="THIF-type NAD/FAD binding fold" evidence="1">
    <location>
        <begin position="17"/>
        <end position="237"/>
    </location>
</feature>
<sequence length="258" mass="26742">MHGHPDTDHHARIPHATRIERSRVLVVGAGGLGCPASLALAQGGVGHLTLVDPDRVDVTNLHRQLWHRTGDVGRFKAESAAAGLLRAFPTLSVEALPERLDANNAEALFRAHDLVVDATDGVATKFFLSDVAVLTGVPLVYGGVLRMQGQALRVDPGGPCLRCLYEDAPPADAVPTCAQAGVLGSMAGLIGAVQALLALELLAGAAGRTRGEATLHVLDGATLEGRTVKVTRAPDCPGCGIQSLPPFPSSQEDTACPT</sequence>
<dbReference type="PANTHER" id="PTHR10953:SF102">
    <property type="entry name" value="ADENYLYLTRANSFERASE AND SULFURTRANSFERASE MOCS3"/>
    <property type="match status" value="1"/>
</dbReference>
<dbReference type="AlphaFoldDB" id="A0A3A8I0H2"/>
<evidence type="ECO:0000313" key="2">
    <source>
        <dbReference type="EMBL" id="RKG76937.1"/>
    </source>
</evidence>
<reference evidence="3" key="1">
    <citation type="submission" date="2018-09" db="EMBL/GenBank/DDBJ databases">
        <authorList>
            <person name="Livingstone P.G."/>
            <person name="Whitworth D.E."/>
        </authorList>
    </citation>
    <scope>NUCLEOTIDE SEQUENCE [LARGE SCALE GENOMIC DNA]</scope>
    <source>
        <strain evidence="3">CA054A</strain>
    </source>
</reference>
<dbReference type="CDD" id="cd00757">
    <property type="entry name" value="ThiF_MoeB_HesA_family"/>
    <property type="match status" value="1"/>
</dbReference>
<dbReference type="OrthoDB" id="9804286at2"/>
<proteinExistence type="predicted"/>
<dbReference type="GO" id="GO:0005737">
    <property type="term" value="C:cytoplasm"/>
    <property type="evidence" value="ECO:0007669"/>
    <property type="project" value="TreeGrafter"/>
</dbReference>
<name>A0A3A8I0H2_9BACT</name>
<dbReference type="Proteomes" id="UP000268094">
    <property type="component" value="Unassembled WGS sequence"/>
</dbReference>
<evidence type="ECO:0000259" key="1">
    <source>
        <dbReference type="Pfam" id="PF00899"/>
    </source>
</evidence>
<protein>
    <submittedName>
        <fullName evidence="2">HesA/MoeB/ThiF family protein</fullName>
    </submittedName>
</protein>
<dbReference type="RefSeq" id="WP_120544337.1">
    <property type="nucleotide sequence ID" value="NZ_RAVZ01000293.1"/>
</dbReference>
<keyword evidence="3" id="KW-1185">Reference proteome</keyword>
<dbReference type="PANTHER" id="PTHR10953">
    <property type="entry name" value="UBIQUITIN-ACTIVATING ENZYME E1"/>
    <property type="match status" value="1"/>
</dbReference>
<dbReference type="GO" id="GO:0004792">
    <property type="term" value="F:thiosulfate-cyanide sulfurtransferase activity"/>
    <property type="evidence" value="ECO:0007669"/>
    <property type="project" value="TreeGrafter"/>
</dbReference>
<dbReference type="EMBL" id="RAVZ01000293">
    <property type="protein sequence ID" value="RKG76937.1"/>
    <property type="molecule type" value="Genomic_DNA"/>
</dbReference>
<dbReference type="Gene3D" id="3.40.50.720">
    <property type="entry name" value="NAD(P)-binding Rossmann-like Domain"/>
    <property type="match status" value="1"/>
</dbReference>
<dbReference type="InterPro" id="IPR000594">
    <property type="entry name" value="ThiF_NAD_FAD-bd"/>
</dbReference>